<comment type="caution">
    <text evidence="1">The sequence shown here is derived from an EMBL/GenBank/DDBJ whole genome shotgun (WGS) entry which is preliminary data.</text>
</comment>
<keyword evidence="2" id="KW-1185">Reference proteome</keyword>
<reference evidence="1 2" key="1">
    <citation type="submission" date="2017-12" db="EMBL/GenBank/DDBJ databases">
        <title>Comparative genomics of Botrytis spp.</title>
        <authorList>
            <person name="Valero-Jimenez C.A."/>
            <person name="Tapia P."/>
            <person name="Veloso J."/>
            <person name="Silva-Moreno E."/>
            <person name="Staats M."/>
            <person name="Valdes J.H."/>
            <person name="Van Kan J.A.L."/>
        </authorList>
    </citation>
    <scope>NUCLEOTIDE SEQUENCE [LARGE SCALE GENOMIC DNA]</scope>
    <source>
        <strain evidence="1 2">Bp0003</strain>
    </source>
</reference>
<dbReference type="AlphaFoldDB" id="A0A4Z1F0E8"/>
<name>A0A4Z1F0E8_9HELO</name>
<organism evidence="1 2">
    <name type="scientific">Botrytis paeoniae</name>
    <dbReference type="NCBI Taxonomy" id="278948"/>
    <lineage>
        <taxon>Eukaryota</taxon>
        <taxon>Fungi</taxon>
        <taxon>Dikarya</taxon>
        <taxon>Ascomycota</taxon>
        <taxon>Pezizomycotina</taxon>
        <taxon>Leotiomycetes</taxon>
        <taxon>Helotiales</taxon>
        <taxon>Sclerotiniaceae</taxon>
        <taxon>Botrytis</taxon>
    </lineage>
</organism>
<evidence type="ECO:0000313" key="2">
    <source>
        <dbReference type="Proteomes" id="UP000297910"/>
    </source>
</evidence>
<proteinExistence type="predicted"/>
<dbReference type="Proteomes" id="UP000297910">
    <property type="component" value="Unassembled WGS sequence"/>
</dbReference>
<evidence type="ECO:0000313" key="1">
    <source>
        <dbReference type="EMBL" id="TGO17905.1"/>
    </source>
</evidence>
<gene>
    <name evidence="1" type="ORF">BPAE_0406g00040</name>
</gene>
<accession>A0A4Z1F0E8</accession>
<protein>
    <submittedName>
        <fullName evidence="1">Uncharacterized protein</fullName>
    </submittedName>
</protein>
<dbReference type="EMBL" id="PQXI01000404">
    <property type="protein sequence ID" value="TGO17905.1"/>
    <property type="molecule type" value="Genomic_DNA"/>
</dbReference>
<sequence length="156" mass="17413">MLCFVDLPGYCPRLVGTRTHKVIAAGYVYCDLRGAEPFALDDPGNTSKSIPIQSNLSLMEPASAQAIGKDLDLNYERPHRQVPEYPRYENIYACPCNCPQLYQNRTPLPTSRSSLPVKTYQTVKDSAVERRTTTALIQETNDIAKPFNPHAVLEAL</sequence>